<protein>
    <submittedName>
        <fullName evidence="7">Uncharacterized protein</fullName>
    </submittedName>
</protein>
<keyword evidence="8" id="KW-1185">Reference proteome</keyword>
<gene>
    <name evidence="7" type="ORF">HHI36_017784</name>
</gene>
<dbReference type="InterPro" id="IPR036179">
    <property type="entry name" value="Ig-like_dom_sf"/>
</dbReference>
<dbReference type="Pfam" id="PF07679">
    <property type="entry name" value="I-set"/>
    <property type="match status" value="2"/>
</dbReference>
<proteinExistence type="predicted"/>
<sequence length="1132" mass="126341">MGQELLLSLMWKFVEDAPSRLQIHRICSRREISTGRTKVGQILSGAQVVNLTGVSGVLEIPHSLHVKDPEDVVVPKGQPATLRCIVKALPPGVAPRFQPIVTWLHNDVPIPKNDSKRTVQKDGSLYIPRVTGGRRPLTGAYRCSVKNEVGVVVSGESKLQIASLDVDVSEISISVAEYQPVLLPCHAHSVPDAKFRWDYDKRILPHDLRYVPLPSGALLIFKTASTDAGIYRCTVTNSILRRPKIKTVKLSVLPPFTENKSVSFLPLPFSPNSTVTLGVRTSLYCVASGWPLPVVQWLKDGVVVANLSVLNITNANQASSGGYTCRAYNSLNVVTQDYHLRVQQKPYFTVTPRSKSYTSAGMVRLECQARGYPEPCIQWLKNGQKLKLGARVKKKDGALVMSHTFTYDAGIYQCVATNSAGSIWTSAQVVLTSPNPPPPPGDVRCRSYDDRSVCVTWRSPKNLNASAFSIYSFSRSNYGCLEEQCQGTNNYTGCDDGSQEELGPDYVATNASYYLATGLNRSTNYTFYVRLYSTAASDDSNKASCSTGVKGERNLKFKLLGPNTIELKWSEISSDVPCGNNSTTYIVQWQKEKHQLVNTSYTKNLKYNISGLNPSVLYHFRVMSSSHRDENTPWVALNLPQSVEDDPGDRNYTNFNNVTISQNAPTNPDDFRVSKVSAKSVTLNWLAPNQHPKFYVICYVEIDEEEMEPKKCEDGRILKSPSNMKQIDDLKPNTLYEFRIRAHNSEGYYGPFSTPIEVRTHPDVPSTVLDLKYSIVNESTACLAWLPPLYTSGKLVNYVVTYTPDPNWPLEKWTCITIPADRKSNSSCWLDNKGNTVSVMLVNLKRSEEYTVIVRAGSDVGLSNPTFPFLLKTVNKKRVTDHRTDNQEDIADKQKMGVVLGCVLALVCIVCCISCIVLRRRCIKRRNLAHARLAASNNYYPAVAHYASQGSSVQVRLENTCAADLHEIQSLVTEEVTEIPPAMVHLDSKGRDTIPNGHINGLKKPSMNGHAFNGHVHITENPQFERKEKNGDLHHINYKKSPHYTLFQDDPNSNRIQSPKHHKHHFLDLSPKKRHRCSPHYDNNGLFNGSLDDDTFSFSKDLDLETTQMTCLDDAFIVGNHRRISPLLGPNG</sequence>
<evidence type="ECO:0000259" key="5">
    <source>
        <dbReference type="PROSITE" id="PS50835"/>
    </source>
</evidence>
<evidence type="ECO:0000256" key="2">
    <source>
        <dbReference type="ARBA" id="ARBA00023157"/>
    </source>
</evidence>
<evidence type="ECO:0000313" key="7">
    <source>
        <dbReference type="EMBL" id="KAL3280294.1"/>
    </source>
</evidence>
<reference evidence="7 8" key="1">
    <citation type="journal article" date="2021" name="BMC Biol.">
        <title>Horizontally acquired antibacterial genes associated with adaptive radiation of ladybird beetles.</title>
        <authorList>
            <person name="Li H.S."/>
            <person name="Tang X.F."/>
            <person name="Huang Y.H."/>
            <person name="Xu Z.Y."/>
            <person name="Chen M.L."/>
            <person name="Du X.Y."/>
            <person name="Qiu B.Y."/>
            <person name="Chen P.T."/>
            <person name="Zhang W."/>
            <person name="Slipinski A."/>
            <person name="Escalona H.E."/>
            <person name="Waterhouse R.M."/>
            <person name="Zwick A."/>
            <person name="Pang H."/>
        </authorList>
    </citation>
    <scope>NUCLEOTIDE SEQUENCE [LARGE SCALE GENOMIC DNA]</scope>
    <source>
        <strain evidence="7">SYSU2018</strain>
    </source>
</reference>
<keyword evidence="2" id="KW-1015">Disulfide bond</keyword>
<dbReference type="EMBL" id="JABFTP020000124">
    <property type="protein sequence ID" value="KAL3280294.1"/>
    <property type="molecule type" value="Genomic_DNA"/>
</dbReference>
<dbReference type="SMART" id="SM00060">
    <property type="entry name" value="FN3"/>
    <property type="match status" value="4"/>
</dbReference>
<dbReference type="Pfam" id="PF13927">
    <property type="entry name" value="Ig_3"/>
    <property type="match status" value="1"/>
</dbReference>
<accession>A0ABD2NP08</accession>
<feature type="domain" description="Fibronectin type-III" evidence="6">
    <location>
        <begin position="767"/>
        <end position="876"/>
    </location>
</feature>
<dbReference type="InterPro" id="IPR050964">
    <property type="entry name" value="Striated_Muscle_Regulatory"/>
</dbReference>
<dbReference type="SMART" id="SM00409">
    <property type="entry name" value="IG"/>
    <property type="match status" value="4"/>
</dbReference>
<name>A0ABD2NP08_9CUCU</name>
<feature type="domain" description="Fibronectin type-III" evidence="6">
    <location>
        <begin position="551"/>
        <end position="646"/>
    </location>
</feature>
<keyword evidence="1" id="KW-0677">Repeat</keyword>
<keyword evidence="4" id="KW-1133">Transmembrane helix</keyword>
<dbReference type="GO" id="GO:0009653">
    <property type="term" value="P:anatomical structure morphogenesis"/>
    <property type="evidence" value="ECO:0007669"/>
    <property type="project" value="UniProtKB-ARBA"/>
</dbReference>
<dbReference type="InterPro" id="IPR013098">
    <property type="entry name" value="Ig_I-set"/>
</dbReference>
<feature type="domain" description="Ig-like" evidence="5">
    <location>
        <begin position="254"/>
        <end position="341"/>
    </location>
</feature>
<organism evidence="7 8">
    <name type="scientific">Cryptolaemus montrouzieri</name>
    <dbReference type="NCBI Taxonomy" id="559131"/>
    <lineage>
        <taxon>Eukaryota</taxon>
        <taxon>Metazoa</taxon>
        <taxon>Ecdysozoa</taxon>
        <taxon>Arthropoda</taxon>
        <taxon>Hexapoda</taxon>
        <taxon>Insecta</taxon>
        <taxon>Pterygota</taxon>
        <taxon>Neoptera</taxon>
        <taxon>Endopterygota</taxon>
        <taxon>Coleoptera</taxon>
        <taxon>Polyphaga</taxon>
        <taxon>Cucujiformia</taxon>
        <taxon>Coccinelloidea</taxon>
        <taxon>Coccinellidae</taxon>
        <taxon>Scymninae</taxon>
        <taxon>Scymnini</taxon>
        <taxon>Cryptolaemus</taxon>
    </lineage>
</organism>
<dbReference type="SMART" id="SM00408">
    <property type="entry name" value="IGc2"/>
    <property type="match status" value="4"/>
</dbReference>
<dbReference type="PANTHER" id="PTHR13817">
    <property type="entry name" value="TITIN"/>
    <property type="match status" value="1"/>
</dbReference>
<dbReference type="SUPFAM" id="SSF48726">
    <property type="entry name" value="Immunoglobulin"/>
    <property type="match status" value="4"/>
</dbReference>
<evidence type="ECO:0000256" key="3">
    <source>
        <dbReference type="ARBA" id="ARBA00023319"/>
    </source>
</evidence>
<dbReference type="Proteomes" id="UP001516400">
    <property type="component" value="Unassembled WGS sequence"/>
</dbReference>
<comment type="caution">
    <text evidence="7">The sequence shown here is derived from an EMBL/GenBank/DDBJ whole genome shotgun (WGS) entry which is preliminary data.</text>
</comment>
<dbReference type="FunFam" id="2.60.40.10:FF:000189">
    <property type="entry name" value="Neogenin isoform 3"/>
    <property type="match status" value="1"/>
</dbReference>
<dbReference type="InterPro" id="IPR007110">
    <property type="entry name" value="Ig-like_dom"/>
</dbReference>
<dbReference type="SUPFAM" id="SSF49265">
    <property type="entry name" value="Fibronectin type III"/>
    <property type="match status" value="2"/>
</dbReference>
<dbReference type="CDD" id="cd00063">
    <property type="entry name" value="FN3"/>
    <property type="match status" value="3"/>
</dbReference>
<dbReference type="PROSITE" id="PS50835">
    <property type="entry name" value="IG_LIKE"/>
    <property type="match status" value="4"/>
</dbReference>
<feature type="domain" description="Ig-like" evidence="5">
    <location>
        <begin position="157"/>
        <end position="251"/>
    </location>
</feature>
<dbReference type="Pfam" id="PF13895">
    <property type="entry name" value="Ig_2"/>
    <property type="match status" value="1"/>
</dbReference>
<evidence type="ECO:0000313" key="8">
    <source>
        <dbReference type="Proteomes" id="UP001516400"/>
    </source>
</evidence>
<feature type="domain" description="Fibronectin type-III" evidence="6">
    <location>
        <begin position="664"/>
        <end position="763"/>
    </location>
</feature>
<dbReference type="PROSITE" id="PS50853">
    <property type="entry name" value="FN3"/>
    <property type="match status" value="3"/>
</dbReference>
<feature type="domain" description="Ig-like" evidence="5">
    <location>
        <begin position="61"/>
        <end position="154"/>
    </location>
</feature>
<dbReference type="GO" id="GO:0030154">
    <property type="term" value="P:cell differentiation"/>
    <property type="evidence" value="ECO:0007669"/>
    <property type="project" value="UniProtKB-ARBA"/>
</dbReference>
<evidence type="ECO:0000256" key="4">
    <source>
        <dbReference type="SAM" id="Phobius"/>
    </source>
</evidence>
<keyword evidence="4" id="KW-0472">Membrane</keyword>
<feature type="domain" description="Ig-like" evidence="5">
    <location>
        <begin position="346"/>
        <end position="430"/>
    </location>
</feature>
<dbReference type="Gene3D" id="2.60.40.10">
    <property type="entry name" value="Immunoglobulins"/>
    <property type="match status" value="8"/>
</dbReference>
<evidence type="ECO:0000259" key="6">
    <source>
        <dbReference type="PROSITE" id="PS50853"/>
    </source>
</evidence>
<feature type="transmembrane region" description="Helical" evidence="4">
    <location>
        <begin position="896"/>
        <end position="918"/>
    </location>
</feature>
<dbReference type="InterPro" id="IPR003599">
    <property type="entry name" value="Ig_sub"/>
</dbReference>
<dbReference type="InterPro" id="IPR036116">
    <property type="entry name" value="FN3_sf"/>
</dbReference>
<dbReference type="InterPro" id="IPR003598">
    <property type="entry name" value="Ig_sub2"/>
</dbReference>
<dbReference type="PANTHER" id="PTHR13817:SF173">
    <property type="entry name" value="FRAZZLED"/>
    <property type="match status" value="1"/>
</dbReference>
<keyword evidence="3" id="KW-0393">Immunoglobulin domain</keyword>
<evidence type="ECO:0000256" key="1">
    <source>
        <dbReference type="ARBA" id="ARBA00022737"/>
    </source>
</evidence>
<dbReference type="AlphaFoldDB" id="A0ABD2NP08"/>
<keyword evidence="4" id="KW-0812">Transmembrane</keyword>
<dbReference type="InterPro" id="IPR003961">
    <property type="entry name" value="FN3_dom"/>
</dbReference>
<dbReference type="InterPro" id="IPR013783">
    <property type="entry name" value="Ig-like_fold"/>
</dbReference>
<dbReference type="Pfam" id="PF00041">
    <property type="entry name" value="fn3"/>
    <property type="match status" value="3"/>
</dbReference>